<name>A0A7R7TDX8_THETH</name>
<gene>
    <name evidence="2" type="ORF">TthHB5018_13110</name>
</gene>
<evidence type="ECO:0008006" key="4">
    <source>
        <dbReference type="Google" id="ProtNLM"/>
    </source>
</evidence>
<dbReference type="Proteomes" id="UP000596099">
    <property type="component" value="Chromosome"/>
</dbReference>
<dbReference type="EMBL" id="AP024270">
    <property type="protein sequence ID" value="BCP66377.1"/>
    <property type="molecule type" value="Genomic_DNA"/>
</dbReference>
<evidence type="ECO:0000313" key="3">
    <source>
        <dbReference type="Proteomes" id="UP000596099"/>
    </source>
</evidence>
<organism evidence="2 3">
    <name type="scientific">Thermus thermophilus</name>
    <dbReference type="NCBI Taxonomy" id="274"/>
    <lineage>
        <taxon>Bacteria</taxon>
        <taxon>Thermotogati</taxon>
        <taxon>Deinococcota</taxon>
        <taxon>Deinococci</taxon>
        <taxon>Thermales</taxon>
        <taxon>Thermaceae</taxon>
        <taxon>Thermus</taxon>
    </lineage>
</organism>
<proteinExistence type="predicted"/>
<evidence type="ECO:0000313" key="2">
    <source>
        <dbReference type="EMBL" id="BCP66377.1"/>
    </source>
</evidence>
<feature type="transmembrane region" description="Helical" evidence="1">
    <location>
        <begin position="41"/>
        <end position="61"/>
    </location>
</feature>
<protein>
    <recommendedName>
        <fullName evidence="4">Prepilin-type N-terminal cleavage/methylation domain-containing protein</fullName>
    </recommendedName>
</protein>
<reference evidence="3" key="1">
    <citation type="submission" date="2021-01" db="EMBL/GenBank/DDBJ databases">
        <title>Complete Genome Sequence of Thermus thermophilus Strain HB5018, Isolated from Mine Onsen Hot Spring.</title>
        <authorList>
            <person name="Miyazaki K."/>
            <person name="Moriya T."/>
            <person name="Nemoto N."/>
            <person name="Oshima T."/>
            <person name="Yura K."/>
            <person name="Bessho Y."/>
        </authorList>
    </citation>
    <scope>NUCLEOTIDE SEQUENCE [LARGE SCALE GENOMIC DNA]</scope>
    <source>
        <strain evidence="3">HB5018</strain>
    </source>
</reference>
<evidence type="ECO:0000256" key="1">
    <source>
        <dbReference type="SAM" id="Phobius"/>
    </source>
</evidence>
<sequence length="146" mass="16229">MERRWQWHHSLRNLEARVPPLPGGAVFKDNMSREGLSLTELLLVLALIALLVPSLLFITVAQARKTAYERSAQAYAQNVFRVAWAYLSEEPNHFLITGDCTTGYSAGNYSVSPPPRAVQACRVWDGGNGYPQVEVISITGKVFQLP</sequence>
<dbReference type="AlphaFoldDB" id="A0A7R7TDX8"/>
<keyword evidence="1" id="KW-1133">Transmembrane helix</keyword>
<accession>A0A7R7TDX8</accession>
<keyword evidence="1" id="KW-0472">Membrane</keyword>
<keyword evidence="1" id="KW-0812">Transmembrane</keyword>